<feature type="region of interest" description="Disordered" evidence="8">
    <location>
        <begin position="230"/>
        <end position="271"/>
    </location>
</feature>
<feature type="transmembrane region" description="Helical" evidence="9">
    <location>
        <begin position="16"/>
        <end position="34"/>
    </location>
</feature>
<evidence type="ECO:0000256" key="4">
    <source>
        <dbReference type="ARBA" id="ARBA00022722"/>
    </source>
</evidence>
<evidence type="ECO:0000256" key="1">
    <source>
        <dbReference type="ARBA" id="ARBA00004167"/>
    </source>
</evidence>
<evidence type="ECO:0000313" key="11">
    <source>
        <dbReference type="EMBL" id="KLO18158.1"/>
    </source>
</evidence>
<sequence length="271" mass="30981">MSLAAMDLQIDPNSPQALALVAFAAGCLSTLTLSRIHRRYFRRFPSSEWVTPDVLKKRRWIKGVVTSVGDADNFRLYHTPGFGWRWPLKFRLVPSKNRDLKDQTLHIRMAGVDAPEAAHFGKPAQEYSAEALAWLKEQIDGKTVYCQLVSRDQYMRMVAIPMLPPRLLPSFLTPRYGRCLSLEMLRDGWATTYEQAGAVYGRWGKEAFLSIEQEAKTARRGQWIKGVSAESPAEYKRRHSQSSRSVETDLEKASEIPPRPRGGWLSRLWRS</sequence>
<dbReference type="FunCoup" id="A0A0H2S904">
    <property type="interactions" value="5"/>
</dbReference>
<evidence type="ECO:0000256" key="6">
    <source>
        <dbReference type="ARBA" id="ARBA00022801"/>
    </source>
</evidence>
<evidence type="ECO:0000259" key="10">
    <source>
        <dbReference type="PROSITE" id="PS50830"/>
    </source>
</evidence>
<keyword evidence="6" id="KW-0378">Hydrolase</keyword>
<dbReference type="InterPro" id="IPR016071">
    <property type="entry name" value="Staphylococal_nuclease_OB-fold"/>
</dbReference>
<protein>
    <submittedName>
        <fullName evidence="11">Nuclease</fullName>
    </submittedName>
</protein>
<comment type="subcellular location">
    <subcellularLocation>
        <location evidence="1">Membrane</location>
        <topology evidence="1">Single-pass membrane protein</topology>
    </subcellularLocation>
    <subcellularLocation>
        <location evidence="2">Mitochondrion</location>
    </subcellularLocation>
</comment>
<evidence type="ECO:0000256" key="2">
    <source>
        <dbReference type="ARBA" id="ARBA00004173"/>
    </source>
</evidence>
<keyword evidence="5" id="KW-0255">Endonuclease</keyword>
<dbReference type="PANTHER" id="PTHR12302:SF3">
    <property type="entry name" value="SERINE_THREONINE-PROTEIN KINASE 31"/>
    <property type="match status" value="1"/>
</dbReference>
<evidence type="ECO:0000256" key="7">
    <source>
        <dbReference type="ARBA" id="ARBA00022837"/>
    </source>
</evidence>
<reference evidence="11 12" key="1">
    <citation type="submission" date="2015-04" db="EMBL/GenBank/DDBJ databases">
        <title>Complete genome sequence of Schizopora paradoxa KUC8140, a cosmopolitan wood degrader in East Asia.</title>
        <authorList>
            <consortium name="DOE Joint Genome Institute"/>
            <person name="Min B."/>
            <person name="Park H."/>
            <person name="Jang Y."/>
            <person name="Kim J.-J."/>
            <person name="Kim K.H."/>
            <person name="Pangilinan J."/>
            <person name="Lipzen A."/>
            <person name="Riley R."/>
            <person name="Grigoriev I.V."/>
            <person name="Spatafora J.W."/>
            <person name="Choi I.-G."/>
        </authorList>
    </citation>
    <scope>NUCLEOTIDE SEQUENCE [LARGE SCALE GENOMIC DNA]</scope>
    <source>
        <strain evidence="11 12">KUC8140</strain>
    </source>
</reference>
<dbReference type="Gene3D" id="2.40.50.90">
    <property type="match status" value="1"/>
</dbReference>
<keyword evidence="9" id="KW-0812">Transmembrane</keyword>
<dbReference type="PANTHER" id="PTHR12302">
    <property type="entry name" value="EBNA2 BINDING PROTEIN P100"/>
    <property type="match status" value="1"/>
</dbReference>
<dbReference type="Pfam" id="PF00565">
    <property type="entry name" value="SNase"/>
    <property type="match status" value="1"/>
</dbReference>
<evidence type="ECO:0000256" key="5">
    <source>
        <dbReference type="ARBA" id="ARBA00022759"/>
    </source>
</evidence>
<keyword evidence="9" id="KW-1133">Transmembrane helix</keyword>
<dbReference type="Proteomes" id="UP000053477">
    <property type="component" value="Unassembled WGS sequence"/>
</dbReference>
<keyword evidence="7" id="KW-0106">Calcium</keyword>
<dbReference type="PROSITE" id="PS50830">
    <property type="entry name" value="TNASE_3"/>
    <property type="match status" value="1"/>
</dbReference>
<dbReference type="GO" id="GO:0016787">
    <property type="term" value="F:hydrolase activity"/>
    <property type="evidence" value="ECO:0007669"/>
    <property type="project" value="UniProtKB-KW"/>
</dbReference>
<evidence type="ECO:0000313" key="12">
    <source>
        <dbReference type="Proteomes" id="UP000053477"/>
    </source>
</evidence>
<organism evidence="11 12">
    <name type="scientific">Schizopora paradoxa</name>
    <dbReference type="NCBI Taxonomy" id="27342"/>
    <lineage>
        <taxon>Eukaryota</taxon>
        <taxon>Fungi</taxon>
        <taxon>Dikarya</taxon>
        <taxon>Basidiomycota</taxon>
        <taxon>Agaricomycotina</taxon>
        <taxon>Agaricomycetes</taxon>
        <taxon>Hymenochaetales</taxon>
        <taxon>Schizoporaceae</taxon>
        <taxon>Schizopora</taxon>
    </lineage>
</organism>
<gene>
    <name evidence="11" type="ORF">SCHPADRAFT_867008</name>
</gene>
<comment type="similarity">
    <text evidence="3">Belongs to the LCL3 family.</text>
</comment>
<proteinExistence type="inferred from homology"/>
<evidence type="ECO:0000256" key="3">
    <source>
        <dbReference type="ARBA" id="ARBA00005435"/>
    </source>
</evidence>
<evidence type="ECO:0000256" key="9">
    <source>
        <dbReference type="SAM" id="Phobius"/>
    </source>
</evidence>
<keyword evidence="12" id="KW-1185">Reference proteome</keyword>
<name>A0A0H2S904_9AGAM</name>
<dbReference type="GO" id="GO:0016020">
    <property type="term" value="C:membrane"/>
    <property type="evidence" value="ECO:0007669"/>
    <property type="project" value="UniProtKB-SubCell"/>
</dbReference>
<dbReference type="SMART" id="SM00318">
    <property type="entry name" value="SNc"/>
    <property type="match status" value="1"/>
</dbReference>
<evidence type="ECO:0000256" key="8">
    <source>
        <dbReference type="SAM" id="MobiDB-lite"/>
    </source>
</evidence>
<dbReference type="GO" id="GO:0005739">
    <property type="term" value="C:mitochondrion"/>
    <property type="evidence" value="ECO:0007669"/>
    <property type="project" value="UniProtKB-SubCell"/>
</dbReference>
<dbReference type="InterPro" id="IPR035437">
    <property type="entry name" value="SNase_OB-fold_sf"/>
</dbReference>
<dbReference type="OrthoDB" id="430293at2759"/>
<dbReference type="SUPFAM" id="SSF50199">
    <property type="entry name" value="Staphylococcal nuclease"/>
    <property type="match status" value="1"/>
</dbReference>
<dbReference type="InParanoid" id="A0A0H2S904"/>
<dbReference type="EMBL" id="KQ085897">
    <property type="protein sequence ID" value="KLO18158.1"/>
    <property type="molecule type" value="Genomic_DNA"/>
</dbReference>
<feature type="domain" description="TNase-like" evidence="10">
    <location>
        <begin position="59"/>
        <end position="225"/>
    </location>
</feature>
<dbReference type="STRING" id="27342.A0A0H2S904"/>
<dbReference type="AlphaFoldDB" id="A0A0H2S904"/>
<dbReference type="GO" id="GO:0004519">
    <property type="term" value="F:endonuclease activity"/>
    <property type="evidence" value="ECO:0007669"/>
    <property type="project" value="UniProtKB-KW"/>
</dbReference>
<keyword evidence="9" id="KW-0472">Membrane</keyword>
<accession>A0A0H2S904</accession>
<keyword evidence="4" id="KW-0540">Nuclease</keyword>